<dbReference type="PROSITE" id="PS50949">
    <property type="entry name" value="HTH_GNTR"/>
    <property type="match status" value="1"/>
</dbReference>
<dbReference type="GeneID" id="66720549"/>
<dbReference type="InterPro" id="IPR000524">
    <property type="entry name" value="Tscrpt_reg_HTH_GntR"/>
</dbReference>
<dbReference type="EMBL" id="PSZD01000005">
    <property type="protein sequence ID" value="PPJ29941.1"/>
    <property type="molecule type" value="Genomic_DNA"/>
</dbReference>
<evidence type="ECO:0000256" key="1">
    <source>
        <dbReference type="ARBA" id="ARBA00005384"/>
    </source>
</evidence>
<dbReference type="RefSeq" id="WP_082976387.1">
    <property type="nucleotide sequence ID" value="NZ_JAHUVX010000003.1"/>
</dbReference>
<comment type="caution">
    <text evidence="7">The sequence shown here is derived from an EMBL/GenBank/DDBJ whole genome shotgun (WGS) entry which is preliminary data.</text>
</comment>
<keyword evidence="3" id="KW-0805">Transcription regulation</keyword>
<dbReference type="PANTHER" id="PTHR46577:SF1">
    <property type="entry name" value="HTH-TYPE TRANSCRIPTIONAL REGULATORY PROTEIN GABR"/>
    <property type="match status" value="1"/>
</dbReference>
<dbReference type="AlphaFoldDB" id="A0A2S6A9L4"/>
<name>A0A2S6A9L4_9NOCA</name>
<dbReference type="GO" id="GO:0030170">
    <property type="term" value="F:pyridoxal phosphate binding"/>
    <property type="evidence" value="ECO:0007669"/>
    <property type="project" value="InterPro"/>
</dbReference>
<protein>
    <submittedName>
        <fullName evidence="7">PLP-dependent aminotransferase family protein</fullName>
    </submittedName>
</protein>
<evidence type="ECO:0000256" key="5">
    <source>
        <dbReference type="ARBA" id="ARBA00023163"/>
    </source>
</evidence>
<dbReference type="InterPro" id="IPR015421">
    <property type="entry name" value="PyrdxlP-dep_Trfase_major"/>
</dbReference>
<dbReference type="Pfam" id="PF00392">
    <property type="entry name" value="GntR"/>
    <property type="match status" value="1"/>
</dbReference>
<dbReference type="InterPro" id="IPR036390">
    <property type="entry name" value="WH_DNA-bd_sf"/>
</dbReference>
<keyword evidence="4" id="KW-0238">DNA-binding</keyword>
<dbReference type="SMART" id="SM00345">
    <property type="entry name" value="HTH_GNTR"/>
    <property type="match status" value="1"/>
</dbReference>
<dbReference type="Gene3D" id="1.10.10.10">
    <property type="entry name" value="Winged helix-like DNA-binding domain superfamily/Winged helix DNA-binding domain"/>
    <property type="match status" value="1"/>
</dbReference>
<dbReference type="InterPro" id="IPR015424">
    <property type="entry name" value="PyrdxlP-dep_Trfase"/>
</dbReference>
<evidence type="ECO:0000256" key="3">
    <source>
        <dbReference type="ARBA" id="ARBA00023015"/>
    </source>
</evidence>
<dbReference type="GO" id="GO:0003700">
    <property type="term" value="F:DNA-binding transcription factor activity"/>
    <property type="evidence" value="ECO:0007669"/>
    <property type="project" value="InterPro"/>
</dbReference>
<dbReference type="CDD" id="cd00609">
    <property type="entry name" value="AAT_like"/>
    <property type="match status" value="1"/>
</dbReference>
<proteinExistence type="inferred from homology"/>
<dbReference type="InterPro" id="IPR004839">
    <property type="entry name" value="Aminotransferase_I/II_large"/>
</dbReference>
<keyword evidence="2" id="KW-0663">Pyridoxal phosphate</keyword>
<dbReference type="GO" id="GO:0003677">
    <property type="term" value="F:DNA binding"/>
    <property type="evidence" value="ECO:0007669"/>
    <property type="project" value="UniProtKB-KW"/>
</dbReference>
<reference evidence="7 8" key="1">
    <citation type="submission" date="2018-02" db="EMBL/GenBank/DDBJ databases">
        <title>8 Nocardia nova and 1 Nocardia cyriacigeorgica strain used for evolution to TMP-SMX.</title>
        <authorList>
            <person name="Mehta H."/>
            <person name="Weng J."/>
            <person name="Shamoo Y."/>
        </authorList>
    </citation>
    <scope>NUCLEOTIDE SEQUENCE [LARGE SCALE GENOMIC DNA]</scope>
    <source>
        <strain evidence="7 8">BAA2227</strain>
    </source>
</reference>
<evidence type="ECO:0000256" key="4">
    <source>
        <dbReference type="ARBA" id="ARBA00023125"/>
    </source>
</evidence>
<comment type="similarity">
    <text evidence="1">In the C-terminal section; belongs to the class-I pyridoxal-phosphate-dependent aminotransferase family.</text>
</comment>
<dbReference type="InterPro" id="IPR051446">
    <property type="entry name" value="HTH_trans_reg/aminotransferase"/>
</dbReference>
<evidence type="ECO:0000259" key="6">
    <source>
        <dbReference type="PROSITE" id="PS50949"/>
    </source>
</evidence>
<evidence type="ECO:0000313" key="8">
    <source>
        <dbReference type="Proteomes" id="UP000238356"/>
    </source>
</evidence>
<keyword evidence="7" id="KW-0808">Transferase</keyword>
<dbReference type="PRINTS" id="PR00035">
    <property type="entry name" value="HTHGNTR"/>
</dbReference>
<dbReference type="InterPro" id="IPR036388">
    <property type="entry name" value="WH-like_DNA-bd_sf"/>
</dbReference>
<keyword evidence="7" id="KW-0032">Aminotransferase</keyword>
<accession>A0A2S6A9L4</accession>
<organism evidence="7 8">
    <name type="scientific">Nocardia nova</name>
    <dbReference type="NCBI Taxonomy" id="37330"/>
    <lineage>
        <taxon>Bacteria</taxon>
        <taxon>Bacillati</taxon>
        <taxon>Actinomycetota</taxon>
        <taxon>Actinomycetes</taxon>
        <taxon>Mycobacteriales</taxon>
        <taxon>Nocardiaceae</taxon>
        <taxon>Nocardia</taxon>
    </lineage>
</organism>
<evidence type="ECO:0000256" key="2">
    <source>
        <dbReference type="ARBA" id="ARBA00022898"/>
    </source>
</evidence>
<dbReference type="PANTHER" id="PTHR46577">
    <property type="entry name" value="HTH-TYPE TRANSCRIPTIONAL REGULATORY PROTEIN GABR"/>
    <property type="match status" value="1"/>
</dbReference>
<dbReference type="SUPFAM" id="SSF53383">
    <property type="entry name" value="PLP-dependent transferases"/>
    <property type="match status" value="1"/>
</dbReference>
<keyword evidence="5" id="KW-0804">Transcription</keyword>
<feature type="domain" description="HTH gntR-type" evidence="6">
    <location>
        <begin position="11"/>
        <end position="79"/>
    </location>
</feature>
<keyword evidence="8" id="KW-1185">Reference proteome</keyword>
<dbReference type="Gene3D" id="3.40.640.10">
    <property type="entry name" value="Type I PLP-dependent aspartate aminotransferase-like (Major domain)"/>
    <property type="match status" value="1"/>
</dbReference>
<sequence>MDVHVTLTGRGDLGGQIYRQIKAAVLDGRLIPGRRLPPSRELARRLAVSRNTVTGAYDRLVAEGLAESRVGAGIFVRATVARQRHHPADATSAAVVHPQPLWADIRVPAPGFFTDTPPYDLRPGIPDVRLFPYEAWRRLTSQAFRRSSIGTGMPIDPAGLPALRAAIARHIGVSRAVQVTADEIIITQGIQQALDLVGRVLLRPGDRVVIENPCYPLVRELFRSLGADVVGVDVDSEGLRVDLLPDRTRIVCVTPSHQFPLGVPMSSRRRRALLDWASSRDVVVIEDDYDTEFRYGGRPLETLHSIDTAGRVIYVGTFSKVMLPVLRIGFVAAPAPLFAALRAAKYVTDWHSPQPAQVALLGFIEEGMLAKHIRRMRREYQARHERIVELLSTRFADLLTVIPSAVGLHVSAWTQPGVDAAAVAARARTDGVGIFPISRYRMSDGPDGLIVGYGAIATTDVDHALDLLRTALERNRQPRSETGTATCSGDFTVGCGRAGN</sequence>
<gene>
    <name evidence="7" type="ORF">C5F51_10840</name>
</gene>
<dbReference type="SUPFAM" id="SSF46785">
    <property type="entry name" value="Winged helix' DNA-binding domain"/>
    <property type="match status" value="1"/>
</dbReference>
<dbReference type="Pfam" id="PF00155">
    <property type="entry name" value="Aminotran_1_2"/>
    <property type="match status" value="1"/>
</dbReference>
<evidence type="ECO:0000313" key="7">
    <source>
        <dbReference type="EMBL" id="PPJ29941.1"/>
    </source>
</evidence>
<dbReference type="GO" id="GO:0008483">
    <property type="term" value="F:transaminase activity"/>
    <property type="evidence" value="ECO:0007669"/>
    <property type="project" value="UniProtKB-KW"/>
</dbReference>
<dbReference type="CDD" id="cd07377">
    <property type="entry name" value="WHTH_GntR"/>
    <property type="match status" value="1"/>
</dbReference>
<dbReference type="Proteomes" id="UP000238356">
    <property type="component" value="Unassembled WGS sequence"/>
</dbReference>